<dbReference type="InterPro" id="IPR001172">
    <property type="entry name" value="FliN_T3SS_HrcQb"/>
</dbReference>
<keyword evidence="10" id="KW-0966">Cell projection</keyword>
<dbReference type="Gene3D" id="2.30.330.10">
    <property type="entry name" value="SpoA-like"/>
    <property type="match status" value="1"/>
</dbReference>
<proteinExistence type="inferred from homology"/>
<evidence type="ECO:0000259" key="9">
    <source>
        <dbReference type="Pfam" id="PF01052"/>
    </source>
</evidence>
<dbReference type="NCBIfam" id="TIGR02480">
    <property type="entry name" value="fliN"/>
    <property type="match status" value="1"/>
</dbReference>
<keyword evidence="6 7" id="KW-0472">Membrane</keyword>
<protein>
    <recommendedName>
        <fullName evidence="2 7">Flagellar motor switch protein FliN</fullName>
    </recommendedName>
</protein>
<dbReference type="InterPro" id="IPR001543">
    <property type="entry name" value="FliN-like_C"/>
</dbReference>
<accession>A0A1N6FLC8</accession>
<keyword evidence="3 7" id="KW-1003">Cell membrane</keyword>
<name>A0A1N6FLC8_9GAMM</name>
<organism evidence="10 11">
    <name type="scientific">Sulfurivirga caldicuralii</name>
    <dbReference type="NCBI Taxonomy" id="364032"/>
    <lineage>
        <taxon>Bacteria</taxon>
        <taxon>Pseudomonadati</taxon>
        <taxon>Pseudomonadota</taxon>
        <taxon>Gammaproteobacteria</taxon>
        <taxon>Thiotrichales</taxon>
        <taxon>Piscirickettsiaceae</taxon>
        <taxon>Sulfurivirga</taxon>
    </lineage>
</organism>
<dbReference type="GO" id="GO:0006935">
    <property type="term" value="P:chemotaxis"/>
    <property type="evidence" value="ECO:0007669"/>
    <property type="project" value="UniProtKB-KW"/>
</dbReference>
<dbReference type="SUPFAM" id="SSF101801">
    <property type="entry name" value="Surface presentation of antigens (SPOA)"/>
    <property type="match status" value="1"/>
</dbReference>
<evidence type="ECO:0000256" key="2">
    <source>
        <dbReference type="ARBA" id="ARBA00021897"/>
    </source>
</evidence>
<evidence type="ECO:0000256" key="8">
    <source>
        <dbReference type="SAM" id="MobiDB-lite"/>
    </source>
</evidence>
<keyword evidence="11" id="KW-1185">Reference proteome</keyword>
<evidence type="ECO:0000256" key="3">
    <source>
        <dbReference type="ARBA" id="ARBA00022475"/>
    </source>
</evidence>
<keyword evidence="7" id="KW-0975">Bacterial flagellum</keyword>
<keyword evidence="4 7" id="KW-0145">Chemotaxis</keyword>
<dbReference type="STRING" id="364032.SAMN05443662_1127"/>
<evidence type="ECO:0000256" key="4">
    <source>
        <dbReference type="ARBA" id="ARBA00022500"/>
    </source>
</evidence>
<dbReference type="RefSeq" id="WP_074201385.1">
    <property type="nucleotide sequence ID" value="NZ_FSRE01000002.1"/>
</dbReference>
<dbReference type="InterPro" id="IPR012826">
    <property type="entry name" value="FliN"/>
</dbReference>
<dbReference type="GO" id="GO:0005886">
    <property type="term" value="C:plasma membrane"/>
    <property type="evidence" value="ECO:0007669"/>
    <property type="project" value="UniProtKB-SubCell"/>
</dbReference>
<evidence type="ECO:0000313" key="11">
    <source>
        <dbReference type="Proteomes" id="UP000198461"/>
    </source>
</evidence>
<gene>
    <name evidence="10" type="ORF">SAMN05443662_1127</name>
</gene>
<feature type="compositionally biased region" description="Acidic residues" evidence="8">
    <location>
        <begin position="1"/>
        <end position="15"/>
    </location>
</feature>
<evidence type="ECO:0000256" key="1">
    <source>
        <dbReference type="ARBA" id="ARBA00009226"/>
    </source>
</evidence>
<dbReference type="Proteomes" id="UP000198461">
    <property type="component" value="Unassembled WGS sequence"/>
</dbReference>
<sequence length="163" mass="17503">MSEENNTPEDDDNADWGDALKEQAKAEQSEGNGQGEEGAADDWAAALTEQAEATDDAVSTEEAADIFNALRADSDGNKLDLDVLLDIPVTVSLEIGRTRATIRNLLAYSQGSVVELDRLAGEPLDVLVNGTLIAHGEVVVINDKFGVRLTDVISPQERIKKLK</sequence>
<dbReference type="PANTHER" id="PTHR43484">
    <property type="match status" value="1"/>
</dbReference>
<evidence type="ECO:0000313" key="10">
    <source>
        <dbReference type="EMBL" id="SIN96093.1"/>
    </source>
</evidence>
<evidence type="ECO:0000256" key="6">
    <source>
        <dbReference type="ARBA" id="ARBA00023136"/>
    </source>
</evidence>
<dbReference type="GO" id="GO:0003774">
    <property type="term" value="F:cytoskeletal motor activity"/>
    <property type="evidence" value="ECO:0007669"/>
    <property type="project" value="UniProtKB-UniRule"/>
</dbReference>
<keyword evidence="10" id="KW-0282">Flagellum</keyword>
<keyword evidence="5 7" id="KW-0283">Flagellar rotation</keyword>
<evidence type="ECO:0000256" key="7">
    <source>
        <dbReference type="RuleBase" id="RU362074"/>
    </source>
</evidence>
<dbReference type="OrthoDB" id="9773459at2"/>
<dbReference type="GO" id="GO:0009425">
    <property type="term" value="C:bacterial-type flagellum basal body"/>
    <property type="evidence" value="ECO:0007669"/>
    <property type="project" value="UniProtKB-SubCell"/>
</dbReference>
<dbReference type="InterPro" id="IPR036429">
    <property type="entry name" value="SpoA-like_sf"/>
</dbReference>
<dbReference type="EMBL" id="FSRE01000002">
    <property type="protein sequence ID" value="SIN96093.1"/>
    <property type="molecule type" value="Genomic_DNA"/>
</dbReference>
<dbReference type="PANTHER" id="PTHR43484:SF1">
    <property type="entry name" value="FLAGELLAR MOTOR SWITCH PROTEIN FLIN"/>
    <property type="match status" value="1"/>
</dbReference>
<comment type="similarity">
    <text evidence="1 7">Belongs to the FliN/MopA/SpaO family.</text>
</comment>
<keyword evidence="10" id="KW-0969">Cilium</keyword>
<dbReference type="AlphaFoldDB" id="A0A1N6FLC8"/>
<dbReference type="GO" id="GO:0071973">
    <property type="term" value="P:bacterial-type flagellum-dependent cell motility"/>
    <property type="evidence" value="ECO:0007669"/>
    <property type="project" value="UniProtKB-UniRule"/>
</dbReference>
<dbReference type="InterPro" id="IPR051469">
    <property type="entry name" value="FliN/MopA/SpaO"/>
</dbReference>
<comment type="subcellular location">
    <subcellularLocation>
        <location evidence="7">Cell membrane</location>
        <topology evidence="7">Peripheral membrane protein</topology>
        <orientation evidence="7">Cytoplasmic side</orientation>
    </subcellularLocation>
    <subcellularLocation>
        <location evidence="7">Bacterial flagellum basal body</location>
    </subcellularLocation>
</comment>
<reference evidence="10 11" key="1">
    <citation type="submission" date="2016-11" db="EMBL/GenBank/DDBJ databases">
        <authorList>
            <person name="Jaros S."/>
            <person name="Januszkiewicz K."/>
            <person name="Wedrychowicz H."/>
        </authorList>
    </citation>
    <scope>NUCLEOTIDE SEQUENCE [LARGE SCALE GENOMIC DNA]</scope>
    <source>
        <strain evidence="10 11">DSM 17737</strain>
    </source>
</reference>
<dbReference type="Pfam" id="PF01052">
    <property type="entry name" value="FliMN_C"/>
    <property type="match status" value="1"/>
</dbReference>
<evidence type="ECO:0000256" key="5">
    <source>
        <dbReference type="ARBA" id="ARBA00022779"/>
    </source>
</evidence>
<feature type="compositionally biased region" description="Basic and acidic residues" evidence="8">
    <location>
        <begin position="18"/>
        <end position="28"/>
    </location>
</feature>
<feature type="region of interest" description="Disordered" evidence="8">
    <location>
        <begin position="1"/>
        <end position="59"/>
    </location>
</feature>
<feature type="domain" description="Flagellar motor switch protein FliN-like C-terminal" evidence="9">
    <location>
        <begin position="84"/>
        <end position="153"/>
    </location>
</feature>
<dbReference type="FunFam" id="2.30.330.10:FF:000001">
    <property type="entry name" value="Flagellar motor switch protein FliN"/>
    <property type="match status" value="1"/>
</dbReference>
<dbReference type="PRINTS" id="PR00956">
    <property type="entry name" value="FLGMOTORFLIN"/>
</dbReference>
<comment type="function">
    <text evidence="7">FliN is one of three proteins (FliG, FliN, FliM) that form the rotor-mounted switch complex (C ring), located at the base of the basal body. This complex interacts with the CheY and CheZ chemotaxis proteins, in addition to contacting components of the motor that determine the direction of flagellar rotation.</text>
</comment>